<dbReference type="Proteomes" id="UP001219525">
    <property type="component" value="Unassembled WGS sequence"/>
</dbReference>
<organism evidence="2 3">
    <name type="scientific">Mycena pura</name>
    <dbReference type="NCBI Taxonomy" id="153505"/>
    <lineage>
        <taxon>Eukaryota</taxon>
        <taxon>Fungi</taxon>
        <taxon>Dikarya</taxon>
        <taxon>Basidiomycota</taxon>
        <taxon>Agaricomycotina</taxon>
        <taxon>Agaricomycetes</taxon>
        <taxon>Agaricomycetidae</taxon>
        <taxon>Agaricales</taxon>
        <taxon>Marasmiineae</taxon>
        <taxon>Mycenaceae</taxon>
        <taxon>Mycena</taxon>
    </lineage>
</organism>
<feature type="non-terminal residue" evidence="2">
    <location>
        <position position="178"/>
    </location>
</feature>
<feature type="region of interest" description="Disordered" evidence="1">
    <location>
        <begin position="126"/>
        <end position="178"/>
    </location>
</feature>
<keyword evidence="3" id="KW-1185">Reference proteome</keyword>
<dbReference type="AlphaFoldDB" id="A0AAD6VGM5"/>
<protein>
    <submittedName>
        <fullName evidence="2">Uncharacterized protein</fullName>
    </submittedName>
</protein>
<name>A0AAD6VGM5_9AGAR</name>
<gene>
    <name evidence="2" type="ORF">GGX14DRAFT_446587</name>
</gene>
<reference evidence="2" key="1">
    <citation type="submission" date="2023-03" db="EMBL/GenBank/DDBJ databases">
        <title>Massive genome expansion in bonnet fungi (Mycena s.s.) driven by repeated elements and novel gene families across ecological guilds.</title>
        <authorList>
            <consortium name="Lawrence Berkeley National Laboratory"/>
            <person name="Harder C.B."/>
            <person name="Miyauchi S."/>
            <person name="Viragh M."/>
            <person name="Kuo A."/>
            <person name="Thoen E."/>
            <person name="Andreopoulos B."/>
            <person name="Lu D."/>
            <person name="Skrede I."/>
            <person name="Drula E."/>
            <person name="Henrissat B."/>
            <person name="Morin E."/>
            <person name="Kohler A."/>
            <person name="Barry K."/>
            <person name="LaButti K."/>
            <person name="Morin E."/>
            <person name="Salamov A."/>
            <person name="Lipzen A."/>
            <person name="Mereny Z."/>
            <person name="Hegedus B."/>
            <person name="Baldrian P."/>
            <person name="Stursova M."/>
            <person name="Weitz H."/>
            <person name="Taylor A."/>
            <person name="Grigoriev I.V."/>
            <person name="Nagy L.G."/>
            <person name="Martin F."/>
            <person name="Kauserud H."/>
        </authorList>
    </citation>
    <scope>NUCLEOTIDE SEQUENCE</scope>
    <source>
        <strain evidence="2">9144</strain>
    </source>
</reference>
<evidence type="ECO:0000313" key="3">
    <source>
        <dbReference type="Proteomes" id="UP001219525"/>
    </source>
</evidence>
<evidence type="ECO:0000256" key="1">
    <source>
        <dbReference type="SAM" id="MobiDB-lite"/>
    </source>
</evidence>
<accession>A0AAD6VGM5</accession>
<sequence>MRGPLHEVHSQLLNDYAFTSEDDINARVATLGRTLFMLLAIQHELGDPLDLSGDTLSDLVYDKIIRAVSYDEETKLVHAMYQSTNPFKLTHKSRWNAGTYQRNFSTFFEAHRVYDPNYRPTLYKRTIPFRPQRQRRPIPSVPDLPSQSLKRPRSASHSSSDSEESDPPLAPTLADGMR</sequence>
<evidence type="ECO:0000313" key="2">
    <source>
        <dbReference type="EMBL" id="KAJ7212514.1"/>
    </source>
</evidence>
<dbReference type="EMBL" id="JARJCW010000023">
    <property type="protein sequence ID" value="KAJ7212514.1"/>
    <property type="molecule type" value="Genomic_DNA"/>
</dbReference>
<comment type="caution">
    <text evidence="2">The sequence shown here is derived from an EMBL/GenBank/DDBJ whole genome shotgun (WGS) entry which is preliminary data.</text>
</comment>
<proteinExistence type="predicted"/>